<sequence length="136" mass="15114">MPKIIPVPNELSQPFWDAVNEQRLVLQNCTACEKLQYPPQASCQACGSADGLEWKEVAGKGHIAAYIVIEDGRLNRRMLDQPYNLALVTLDQDPTVNFYSNLPGVPAYEVPMGAAVEVTYEEVAPGQLIHEWMVVE</sequence>
<dbReference type="Gene3D" id="6.10.30.10">
    <property type="match status" value="1"/>
</dbReference>
<dbReference type="AlphaFoldDB" id="A0AA35TZL3"/>
<organism evidence="3 4">
    <name type="scientific">Geodia barretti</name>
    <name type="common">Barrett's horny sponge</name>
    <dbReference type="NCBI Taxonomy" id="519541"/>
    <lineage>
        <taxon>Eukaryota</taxon>
        <taxon>Metazoa</taxon>
        <taxon>Porifera</taxon>
        <taxon>Demospongiae</taxon>
        <taxon>Heteroscleromorpha</taxon>
        <taxon>Tetractinellida</taxon>
        <taxon>Astrophorina</taxon>
        <taxon>Geodiidae</taxon>
        <taxon>Geodia</taxon>
    </lineage>
</organism>
<dbReference type="InterPro" id="IPR052513">
    <property type="entry name" value="Thioester_dehydratase-like"/>
</dbReference>
<evidence type="ECO:0000259" key="2">
    <source>
        <dbReference type="Pfam" id="PF12172"/>
    </source>
</evidence>
<accession>A0AA35TZL3</accession>
<protein>
    <recommendedName>
        <fullName evidence="5">DUF35 domain-containing protein</fullName>
    </recommendedName>
</protein>
<dbReference type="InterPro" id="IPR012340">
    <property type="entry name" value="NA-bd_OB-fold"/>
</dbReference>
<keyword evidence="4" id="KW-1185">Reference proteome</keyword>
<proteinExistence type="predicted"/>
<dbReference type="PANTHER" id="PTHR34075">
    <property type="entry name" value="BLR3430 PROTEIN"/>
    <property type="match status" value="1"/>
</dbReference>
<evidence type="ECO:0008006" key="5">
    <source>
        <dbReference type="Google" id="ProtNLM"/>
    </source>
</evidence>
<dbReference type="InterPro" id="IPR002878">
    <property type="entry name" value="ChsH2_C"/>
</dbReference>
<feature type="domain" description="ChsH2 rubredoxin-like zinc ribbon" evidence="2">
    <location>
        <begin position="16"/>
        <end position="50"/>
    </location>
</feature>
<dbReference type="InterPro" id="IPR022002">
    <property type="entry name" value="ChsH2_Znr"/>
</dbReference>
<dbReference type="PANTHER" id="PTHR34075:SF5">
    <property type="entry name" value="BLR3430 PROTEIN"/>
    <property type="match status" value="1"/>
</dbReference>
<dbReference type="Proteomes" id="UP001174909">
    <property type="component" value="Unassembled WGS sequence"/>
</dbReference>
<comment type="caution">
    <text evidence="3">The sequence shown here is derived from an EMBL/GenBank/DDBJ whole genome shotgun (WGS) entry which is preliminary data.</text>
</comment>
<evidence type="ECO:0000313" key="4">
    <source>
        <dbReference type="Proteomes" id="UP001174909"/>
    </source>
</evidence>
<dbReference type="Pfam" id="PF12172">
    <property type="entry name" value="zf-ChsH2"/>
    <property type="match status" value="1"/>
</dbReference>
<feature type="domain" description="ChsH2 C-terminal OB-fold" evidence="1">
    <location>
        <begin position="54"/>
        <end position="120"/>
    </location>
</feature>
<evidence type="ECO:0000313" key="3">
    <source>
        <dbReference type="EMBL" id="CAI8056898.1"/>
    </source>
</evidence>
<dbReference type="EMBL" id="CASHTH010004403">
    <property type="protein sequence ID" value="CAI8056898.1"/>
    <property type="molecule type" value="Genomic_DNA"/>
</dbReference>
<dbReference type="Pfam" id="PF01796">
    <property type="entry name" value="OB_ChsH2_C"/>
    <property type="match status" value="1"/>
</dbReference>
<dbReference type="SUPFAM" id="SSF50249">
    <property type="entry name" value="Nucleic acid-binding proteins"/>
    <property type="match status" value="1"/>
</dbReference>
<name>A0AA35TZL3_GEOBA</name>
<gene>
    <name evidence="3" type="ORF">GBAR_LOCUS30990</name>
</gene>
<evidence type="ECO:0000259" key="1">
    <source>
        <dbReference type="Pfam" id="PF01796"/>
    </source>
</evidence>
<reference evidence="3" key="1">
    <citation type="submission" date="2023-03" db="EMBL/GenBank/DDBJ databases">
        <authorList>
            <person name="Steffen K."/>
            <person name="Cardenas P."/>
        </authorList>
    </citation>
    <scope>NUCLEOTIDE SEQUENCE</scope>
</reference>